<sequence length="141" mass="15823">MIGSLIESHPIIVKAMRRVYNKNPPPPTDNKVVDLVSAFDKLTEVINLQQSGFTSLAAMDTLLSHTQAWCFTDEQKANILIEASPNFKVKDMRSLAAFYAQNSGVDLSTILAIGNWSSHGIYQQFYKRGVMSMLQKNQVTW</sequence>
<gene>
    <name evidence="1" type="ORF">DERYTH_LOCUS1347</name>
</gene>
<organism evidence="1 2">
    <name type="scientific">Dentiscutata erythropus</name>
    <dbReference type="NCBI Taxonomy" id="1348616"/>
    <lineage>
        <taxon>Eukaryota</taxon>
        <taxon>Fungi</taxon>
        <taxon>Fungi incertae sedis</taxon>
        <taxon>Mucoromycota</taxon>
        <taxon>Glomeromycotina</taxon>
        <taxon>Glomeromycetes</taxon>
        <taxon>Diversisporales</taxon>
        <taxon>Gigasporaceae</taxon>
        <taxon>Dentiscutata</taxon>
    </lineage>
</organism>
<dbReference type="OrthoDB" id="2445213at2759"/>
<proteinExistence type="predicted"/>
<reference evidence="1" key="1">
    <citation type="submission" date="2021-06" db="EMBL/GenBank/DDBJ databases">
        <authorList>
            <person name="Kallberg Y."/>
            <person name="Tangrot J."/>
            <person name="Rosling A."/>
        </authorList>
    </citation>
    <scope>NUCLEOTIDE SEQUENCE</scope>
    <source>
        <strain evidence="1">MA453B</strain>
    </source>
</reference>
<evidence type="ECO:0000313" key="1">
    <source>
        <dbReference type="EMBL" id="CAG8468629.1"/>
    </source>
</evidence>
<dbReference type="EMBL" id="CAJVPY010000368">
    <property type="protein sequence ID" value="CAG8468629.1"/>
    <property type="molecule type" value="Genomic_DNA"/>
</dbReference>
<keyword evidence="2" id="KW-1185">Reference proteome</keyword>
<accession>A0A9N8Z4P3</accession>
<dbReference type="AlphaFoldDB" id="A0A9N8Z4P3"/>
<evidence type="ECO:0000313" key="2">
    <source>
        <dbReference type="Proteomes" id="UP000789405"/>
    </source>
</evidence>
<comment type="caution">
    <text evidence="1">The sequence shown here is derived from an EMBL/GenBank/DDBJ whole genome shotgun (WGS) entry which is preliminary data.</text>
</comment>
<name>A0A9N8Z4P3_9GLOM</name>
<protein>
    <submittedName>
        <fullName evidence="1">7983_t:CDS:1</fullName>
    </submittedName>
</protein>
<feature type="non-terminal residue" evidence="1">
    <location>
        <position position="141"/>
    </location>
</feature>
<dbReference type="Proteomes" id="UP000789405">
    <property type="component" value="Unassembled WGS sequence"/>
</dbReference>